<name>A0A3S3LIL6_9MICO</name>
<feature type="region of interest" description="Disordered" evidence="4">
    <location>
        <begin position="74"/>
        <end position="94"/>
    </location>
</feature>
<dbReference type="InterPro" id="IPR050231">
    <property type="entry name" value="Iron_ascorbate_oxido_reductase"/>
</dbReference>
<proteinExistence type="inferred from homology"/>
<evidence type="ECO:0000313" key="6">
    <source>
        <dbReference type="EMBL" id="RWR17274.1"/>
    </source>
</evidence>
<comment type="caution">
    <text evidence="6">The sequence shown here is derived from an EMBL/GenBank/DDBJ whole genome shotgun (WGS) entry which is preliminary data.</text>
</comment>
<dbReference type="Pfam" id="PF14226">
    <property type="entry name" value="DIOX_N"/>
    <property type="match status" value="1"/>
</dbReference>
<evidence type="ECO:0000256" key="3">
    <source>
        <dbReference type="RuleBase" id="RU003682"/>
    </source>
</evidence>
<evidence type="ECO:0000256" key="4">
    <source>
        <dbReference type="SAM" id="MobiDB-lite"/>
    </source>
</evidence>
<dbReference type="Gene3D" id="2.60.120.330">
    <property type="entry name" value="B-lactam Antibiotic, Isopenicillin N Synthase, Chain"/>
    <property type="match status" value="1"/>
</dbReference>
<evidence type="ECO:0000256" key="1">
    <source>
        <dbReference type="ARBA" id="ARBA00004792"/>
    </source>
</evidence>
<dbReference type="InterPro" id="IPR027443">
    <property type="entry name" value="IPNS-like_sf"/>
</dbReference>
<dbReference type="GO" id="GO:0016491">
    <property type="term" value="F:oxidoreductase activity"/>
    <property type="evidence" value="ECO:0007669"/>
    <property type="project" value="UniProtKB-KW"/>
</dbReference>
<protein>
    <submittedName>
        <fullName evidence="6">Isopenicillin N synthase family oxygenase</fullName>
    </submittedName>
</protein>
<dbReference type="RefSeq" id="WP_128218343.1">
    <property type="nucleotide sequence ID" value="NZ_RBZY01000042.1"/>
</dbReference>
<dbReference type="Proteomes" id="UP000285970">
    <property type="component" value="Unassembled WGS sequence"/>
</dbReference>
<evidence type="ECO:0000259" key="5">
    <source>
        <dbReference type="PROSITE" id="PS51471"/>
    </source>
</evidence>
<keyword evidence="3" id="KW-0408">Iron</keyword>
<gene>
    <name evidence="6" type="ORF">D8Y23_11930</name>
</gene>
<dbReference type="EMBL" id="RBZY01000042">
    <property type="protein sequence ID" value="RWR17274.1"/>
    <property type="molecule type" value="Genomic_DNA"/>
</dbReference>
<dbReference type="AlphaFoldDB" id="A0A3S3LIL6"/>
<accession>A0A3S3LIL6</accession>
<dbReference type="InterPro" id="IPR044861">
    <property type="entry name" value="IPNS-like_FE2OG_OXY"/>
</dbReference>
<dbReference type="GO" id="GO:0046872">
    <property type="term" value="F:metal ion binding"/>
    <property type="evidence" value="ECO:0007669"/>
    <property type="project" value="UniProtKB-KW"/>
</dbReference>
<dbReference type="InterPro" id="IPR005123">
    <property type="entry name" value="Oxoglu/Fe-dep_dioxygenase_dom"/>
</dbReference>
<keyword evidence="3" id="KW-0479">Metal-binding</keyword>
<evidence type="ECO:0000313" key="7">
    <source>
        <dbReference type="Proteomes" id="UP000285970"/>
    </source>
</evidence>
<feature type="domain" description="Fe2OG dioxygenase" evidence="5">
    <location>
        <begin position="191"/>
        <end position="291"/>
    </location>
</feature>
<keyword evidence="3" id="KW-0560">Oxidoreductase</keyword>
<organism evidence="6 7">
    <name type="scientific">Microbacterium enclense</name>
    <dbReference type="NCBI Taxonomy" id="993073"/>
    <lineage>
        <taxon>Bacteria</taxon>
        <taxon>Bacillati</taxon>
        <taxon>Actinomycetota</taxon>
        <taxon>Actinomycetes</taxon>
        <taxon>Micrococcales</taxon>
        <taxon>Microbacteriaceae</taxon>
        <taxon>Microbacterium</taxon>
    </lineage>
</organism>
<dbReference type="PRINTS" id="PR00682">
    <property type="entry name" value="IPNSYNTHASE"/>
</dbReference>
<sequence>MVFSVPAIDISPYVSGSPNDAEARARVAAQFAAACRDVGFVQVHGHGIPEEIMDGLAAASDSFFVGLEQDEKKRYQTPPGINRGYSPPKSEATSLSLGVEPANKMNDFFEAFNVGLTIDDYDAVDLLEEQYQHNVWPDVPLFRERVEAYLQHARAVSHTLMTLSAEALGLPGDFFEAAFAHATGTMRMNNYALTPGMNVTLDGELRGMGEHTDFGVITVLWADRVKGLQVLGADGGWHDVMPDPGALLINLGDVTARWTNEHWMSTLHRVKPPVIDGTIVRRRSVAYFHGCNWDATVAPLRELLAEGEAPLYAPISATEHFRAKLAGSRAGVLNPHAERESARVKSAR</sequence>
<dbReference type="InterPro" id="IPR026992">
    <property type="entry name" value="DIOX_N"/>
</dbReference>
<reference evidence="6 7" key="1">
    <citation type="journal article" date="2018" name="Front. Microbiol.">
        <title>Novel Insights Into Bacterial Dimethylsulfoniopropionate Catabolism in the East China Sea.</title>
        <authorList>
            <person name="Liu J."/>
            <person name="Liu J."/>
            <person name="Zhang S.H."/>
            <person name="Liang J."/>
            <person name="Lin H."/>
            <person name="Song D."/>
            <person name="Yang G.P."/>
            <person name="Todd J.D."/>
            <person name="Zhang X.H."/>
        </authorList>
    </citation>
    <scope>NUCLEOTIDE SEQUENCE [LARGE SCALE GENOMIC DNA]</scope>
    <source>
        <strain evidence="6 7">ZYFD042</strain>
    </source>
</reference>
<comment type="pathway">
    <text evidence="1">Antibiotic biosynthesis.</text>
</comment>
<comment type="similarity">
    <text evidence="3">Belongs to the iron/ascorbate-dependent oxidoreductase family.</text>
</comment>
<dbReference type="OrthoDB" id="21825at2"/>
<evidence type="ECO:0000256" key="2">
    <source>
        <dbReference type="ARBA" id="ARBA00023194"/>
    </source>
</evidence>
<dbReference type="Pfam" id="PF03171">
    <property type="entry name" value="2OG-FeII_Oxy"/>
    <property type="match status" value="1"/>
</dbReference>
<dbReference type="SUPFAM" id="SSF51197">
    <property type="entry name" value="Clavaminate synthase-like"/>
    <property type="match status" value="1"/>
</dbReference>
<dbReference type="PANTHER" id="PTHR47990">
    <property type="entry name" value="2-OXOGLUTARATE (2OG) AND FE(II)-DEPENDENT OXYGENASE SUPERFAMILY PROTEIN-RELATED"/>
    <property type="match status" value="1"/>
</dbReference>
<dbReference type="PROSITE" id="PS51471">
    <property type="entry name" value="FE2OG_OXY"/>
    <property type="match status" value="1"/>
</dbReference>
<dbReference type="GO" id="GO:0017000">
    <property type="term" value="P:antibiotic biosynthetic process"/>
    <property type="evidence" value="ECO:0007669"/>
    <property type="project" value="UniProtKB-KW"/>
</dbReference>
<keyword evidence="2" id="KW-0045">Antibiotic biosynthesis</keyword>